<dbReference type="Proteomes" id="UP000249134">
    <property type="component" value="Chromosome 1"/>
</dbReference>
<proteinExistence type="predicted"/>
<reference evidence="2 3" key="1">
    <citation type="submission" date="2018-06" db="EMBL/GenBank/DDBJ databases">
        <authorList>
            <consortium name="Pathogen Informatics"/>
            <person name="Doyle S."/>
        </authorList>
    </citation>
    <scope>NUCLEOTIDE SEQUENCE [LARGE SCALE GENOMIC DNA]</scope>
    <source>
        <strain evidence="2 3">NCTC4824</strain>
    </source>
</reference>
<protein>
    <submittedName>
        <fullName evidence="2">Uncharacterized protein</fullName>
    </submittedName>
</protein>
<dbReference type="AlphaFoldDB" id="A0A2X4W6R5"/>
<keyword evidence="1" id="KW-0812">Transmembrane</keyword>
<keyword evidence="1" id="KW-1133">Transmembrane helix</keyword>
<feature type="transmembrane region" description="Helical" evidence="1">
    <location>
        <begin position="6"/>
        <end position="26"/>
    </location>
</feature>
<organism evidence="2 3">
    <name type="scientific">Lederbergia lenta</name>
    <name type="common">Bacillus lentus</name>
    <dbReference type="NCBI Taxonomy" id="1467"/>
    <lineage>
        <taxon>Bacteria</taxon>
        <taxon>Bacillati</taxon>
        <taxon>Bacillota</taxon>
        <taxon>Bacilli</taxon>
        <taxon>Bacillales</taxon>
        <taxon>Bacillaceae</taxon>
        <taxon>Lederbergia</taxon>
    </lineage>
</organism>
<keyword evidence="1" id="KW-0472">Membrane</keyword>
<name>A0A2X4W6R5_LEDLE</name>
<dbReference type="KEGG" id="blen:NCTC4824_00804"/>
<gene>
    <name evidence="2" type="ORF">NCTC4824_00804</name>
</gene>
<evidence type="ECO:0000256" key="1">
    <source>
        <dbReference type="SAM" id="Phobius"/>
    </source>
</evidence>
<evidence type="ECO:0000313" key="3">
    <source>
        <dbReference type="Proteomes" id="UP000249134"/>
    </source>
</evidence>
<dbReference type="RefSeq" id="WP_066145071.1">
    <property type="nucleotide sequence ID" value="NZ_CBCSGM010000007.1"/>
</dbReference>
<dbReference type="EMBL" id="LS483476">
    <property type="protein sequence ID" value="SQI53310.1"/>
    <property type="molecule type" value="Genomic_DNA"/>
</dbReference>
<accession>A0A2X4W6R5</accession>
<keyword evidence="3" id="KW-1185">Reference proteome</keyword>
<sequence>MKDIMYYTMVIIIFLVVIIGFATLAIKIAKSPKKLFLGTKYLGVKKVSISFKLFNTYIGRNFLVQRNQTYEVVYKLETEQGKLSMSLDNQLFEETTSCSEGSRLMTFNTGRPVLKLVGTDAKNGRAEVKLIKH</sequence>
<evidence type="ECO:0000313" key="2">
    <source>
        <dbReference type="EMBL" id="SQI53310.1"/>
    </source>
</evidence>